<dbReference type="PANTHER" id="PTHR30327:SF1">
    <property type="entry name" value="UPF0301 PROTEIN YQGE"/>
    <property type="match status" value="1"/>
</dbReference>
<dbReference type="InterPro" id="IPR003774">
    <property type="entry name" value="AlgH-like"/>
</dbReference>
<dbReference type="HAMAP" id="MF_00758">
    <property type="entry name" value="UPF0301"/>
    <property type="match status" value="1"/>
</dbReference>
<dbReference type="GO" id="GO:0005829">
    <property type="term" value="C:cytosol"/>
    <property type="evidence" value="ECO:0007669"/>
    <property type="project" value="TreeGrafter"/>
</dbReference>
<evidence type="ECO:0000313" key="4">
    <source>
        <dbReference type="Proteomes" id="UP000191094"/>
    </source>
</evidence>
<dbReference type="NCBIfam" id="NF001266">
    <property type="entry name" value="PRK00228.1-1"/>
    <property type="match status" value="1"/>
</dbReference>
<dbReference type="EMBL" id="MUYT01000002">
    <property type="protein sequence ID" value="OOS22495.1"/>
    <property type="molecule type" value="Genomic_DNA"/>
</dbReference>
<accession>A0A1T0CJJ1</accession>
<dbReference type="Pfam" id="PF02622">
    <property type="entry name" value="DUF179"/>
    <property type="match status" value="1"/>
</dbReference>
<dbReference type="STRING" id="90241.B0682_01490"/>
<dbReference type="Gene3D" id="3.40.1740.10">
    <property type="entry name" value="VC0467-like"/>
    <property type="match status" value="1"/>
</dbReference>
<proteinExistence type="inferred from homology"/>
<protein>
    <recommendedName>
        <fullName evidence="2">UPF0301 protein B0682_01490</fullName>
    </recommendedName>
</protein>
<evidence type="ECO:0000256" key="2">
    <source>
        <dbReference type="HAMAP-Rule" id="MF_00758"/>
    </source>
</evidence>
<evidence type="ECO:0000313" key="3">
    <source>
        <dbReference type="EMBL" id="OOS22495.1"/>
    </source>
</evidence>
<dbReference type="SUPFAM" id="SSF143456">
    <property type="entry name" value="VC0467-like"/>
    <property type="match status" value="1"/>
</dbReference>
<name>A0A1T0CJJ1_9GAMM</name>
<sequence length="202" mass="22337">MNSTHTHTKSVANTHKLAENLSHHFLIATPKMPDPRFSQSVIYLCHHDDKGTLGLVINAPIIDTTVGQLFDNLDIEVNAPKLRHSYPLLGGPIYEEVGFVLHTGQAVWASSFSIAENICLTTSLDILKSLANQGGPTHFQLFLGHASWAKGQLKKEIDAGDWLICPADSQLIFDTPYDERWHKAGQRLGVDLDFFSDDIGHA</sequence>
<evidence type="ECO:0000256" key="1">
    <source>
        <dbReference type="ARBA" id="ARBA00009600"/>
    </source>
</evidence>
<gene>
    <name evidence="3" type="ORF">B0682_01490</name>
</gene>
<comment type="similarity">
    <text evidence="1 2">Belongs to the UPF0301 (AlgH) family.</text>
</comment>
<dbReference type="RefSeq" id="WP_276206611.1">
    <property type="nucleotide sequence ID" value="NZ_CP174475.1"/>
</dbReference>
<dbReference type="PANTHER" id="PTHR30327">
    <property type="entry name" value="UNCHARACTERIZED PROTEIN YQGE"/>
    <property type="match status" value="1"/>
</dbReference>
<dbReference type="Proteomes" id="UP000191094">
    <property type="component" value="Unassembled WGS sequence"/>
</dbReference>
<keyword evidence="4" id="KW-1185">Reference proteome</keyword>
<comment type="caution">
    <text evidence="3">The sequence shown here is derived from an EMBL/GenBank/DDBJ whole genome shotgun (WGS) entry which is preliminary data.</text>
</comment>
<reference evidence="3 4" key="1">
    <citation type="submission" date="2017-02" db="EMBL/GenBank/DDBJ databases">
        <title>Draft genome sequence of Moraxella lincolnii CCUG 9405T type strain.</title>
        <authorList>
            <person name="Salva-Serra F."/>
            <person name="Engstrom-Jakobsson H."/>
            <person name="Thorell K."/>
            <person name="Jaen-Luchoro D."/>
            <person name="Gonzales-Siles L."/>
            <person name="Karlsson R."/>
            <person name="Yazdan S."/>
            <person name="Boulund F."/>
            <person name="Johnning A."/>
            <person name="Engstrand L."/>
            <person name="Kristiansson E."/>
            <person name="Moore E."/>
        </authorList>
    </citation>
    <scope>NUCLEOTIDE SEQUENCE [LARGE SCALE GENOMIC DNA]</scope>
    <source>
        <strain evidence="3 4">CCUG 9405</strain>
    </source>
</reference>
<dbReference type="AlphaFoldDB" id="A0A1T0CJJ1"/>
<organism evidence="3 4">
    <name type="scientific">Lwoffella lincolnii</name>
    <dbReference type="NCBI Taxonomy" id="90241"/>
    <lineage>
        <taxon>Bacteria</taxon>
        <taxon>Pseudomonadati</taxon>
        <taxon>Pseudomonadota</taxon>
        <taxon>Gammaproteobacteria</taxon>
        <taxon>Moraxellales</taxon>
        <taxon>Moraxellaceae</taxon>
        <taxon>Lwoffella</taxon>
    </lineage>
</organism>